<dbReference type="PANTHER" id="PTHR35370">
    <property type="entry name" value="CYTOPLASMIC PROTEIN-RELATED-RELATED"/>
    <property type="match status" value="1"/>
</dbReference>
<sequence length="621" mass="68892">MDERFLDYYNRELSYMRHLGGEFAQQFPKIAGRLGMHGIDVADPYVERLLEGFCFLTARVQMKMDAEFPRFSQRLLEVVYPNALAPMPAMAIVQITPELNEGSLARGFAMPAGTTLQAKLASGELTPCEFRTAHDLVLWPIAIGAVERTGVPVDLPVDNSLRTRASAALRIRIDVTGGALANELPLDRLTFHLSGPESQAAKLLELVTRHVAGVLVHAPGDRSRAVMLDADAVAHEGFSPSQAMLPNDGRTFEGYRLLQEYFAFPARCLFFSVSGLHRALAQCDRDAFELTLLFDRDDAALAARVDMRDFALNCTPAINLFPKRTDRIPVTPRTHEYHLVADRSRPLDHEIYAVTRVTGHRTGDAGDCEFSQFYASFGGYDGDSAAYYSMRREPRVASAQMRANGARTSYAGTEVFVSLVDRKQAPFDERVRHLSADTLCTNRDLPLLLPLGGTSDFTPKISAPIARAKVLRGPSRPQPPLAHDAAVWRLISHLGLNYQPLARIDDEDGARGLRELLALYAQHGDAAMRRQARALRRLACEPVYRRLPERGPVVFGRGVRVTLTVDDHAFAGESPYMLGAVLEQFFARHASINAFTEFALHSSQRGELAQWPARVGRRPSI</sequence>
<dbReference type="NCBIfam" id="TIGR03359">
    <property type="entry name" value="VI_chp_6"/>
    <property type="match status" value="1"/>
</dbReference>
<reference evidence="1" key="1">
    <citation type="submission" date="2016-12" db="EMBL/GenBank/DDBJ databases">
        <authorList>
            <person name="Moulin L."/>
        </authorList>
    </citation>
    <scope>NUCLEOTIDE SEQUENCE [LARGE SCALE GENOMIC DNA]</scope>
    <source>
        <strain evidence="1">STM 7183</strain>
    </source>
</reference>
<accession>A0A1N7SUE2</accession>
<dbReference type="PIRSF" id="PIRSF028304">
    <property type="entry name" value="UCP028304"/>
    <property type="match status" value="1"/>
</dbReference>
<dbReference type="Pfam" id="PF05947">
    <property type="entry name" value="T6SS_TssF"/>
    <property type="match status" value="1"/>
</dbReference>
<evidence type="ECO:0000313" key="2">
    <source>
        <dbReference type="Proteomes" id="UP000195569"/>
    </source>
</evidence>
<dbReference type="InterPro" id="IPR010272">
    <property type="entry name" value="T6SS_TssF"/>
</dbReference>
<dbReference type="EMBL" id="CYGY02000101">
    <property type="protein sequence ID" value="SIT51110.1"/>
    <property type="molecule type" value="Genomic_DNA"/>
</dbReference>
<comment type="caution">
    <text evidence="1">The sequence shown here is derived from an EMBL/GenBank/DDBJ whole genome shotgun (WGS) entry which is preliminary data.</text>
</comment>
<evidence type="ECO:0008006" key="3">
    <source>
        <dbReference type="Google" id="ProtNLM"/>
    </source>
</evidence>
<evidence type="ECO:0000313" key="1">
    <source>
        <dbReference type="EMBL" id="SIT51110.1"/>
    </source>
</evidence>
<gene>
    <name evidence="1" type="ORF">BN2476_1010027</name>
</gene>
<organism evidence="1 2">
    <name type="scientific">Paraburkholderia piptadeniae</name>
    <dbReference type="NCBI Taxonomy" id="1701573"/>
    <lineage>
        <taxon>Bacteria</taxon>
        <taxon>Pseudomonadati</taxon>
        <taxon>Pseudomonadota</taxon>
        <taxon>Betaproteobacteria</taxon>
        <taxon>Burkholderiales</taxon>
        <taxon>Burkholderiaceae</taxon>
        <taxon>Paraburkholderia</taxon>
    </lineage>
</organism>
<proteinExistence type="predicted"/>
<protein>
    <recommendedName>
        <fullName evidence="3">Type VI secretion system protein ImpG</fullName>
    </recommendedName>
</protein>
<keyword evidence="2" id="KW-1185">Reference proteome</keyword>
<dbReference type="RefSeq" id="WP_087739647.1">
    <property type="nucleotide sequence ID" value="NZ_CYGY02000101.1"/>
</dbReference>
<dbReference type="PANTHER" id="PTHR35370:SF1">
    <property type="entry name" value="TYPE VI SECRETION SYSTEM COMPONENT TSSF1"/>
    <property type="match status" value="1"/>
</dbReference>
<dbReference type="AlphaFoldDB" id="A0A1N7SUE2"/>
<dbReference type="Proteomes" id="UP000195569">
    <property type="component" value="Unassembled WGS sequence"/>
</dbReference>
<name>A0A1N7SUE2_9BURK</name>
<dbReference type="OrthoDB" id="9763676at2"/>